<evidence type="ECO:0000256" key="5">
    <source>
        <dbReference type="ARBA" id="ARBA00022977"/>
    </source>
</evidence>
<evidence type="ECO:0000259" key="12">
    <source>
        <dbReference type="Pfam" id="PF02581"/>
    </source>
</evidence>
<keyword evidence="4 9" id="KW-0460">Magnesium</keyword>
<feature type="binding site" evidence="9">
    <location>
        <position position="105"/>
    </location>
    <ligand>
        <name>Mg(2+)</name>
        <dbReference type="ChEBI" id="CHEBI:18420"/>
    </ligand>
</feature>
<evidence type="ECO:0000313" key="13">
    <source>
        <dbReference type="EMBL" id="MDF0749867.1"/>
    </source>
</evidence>
<sequence length="237" mass="24832">MAELTPSGTFNTRAIAKGLRPGLYAITDSQLLPGDRLLASVEAALRGGAVLVQYREKSAPQTERLKQAQDLAALCHNAHVPLIINDDPELARRCGAAGVHLGQSDGSLAAARRLLGEQAIIGATCHADLALASSADTDGADYLAFGRFFNSTTKPDAPIAEPSVLARARRFGKPVTAIGGITADNGEGLIRAGADLLAVVGGLFDGDVATIEERARRFTRLFASHHPLFSSSAHQES</sequence>
<dbReference type="PANTHER" id="PTHR20857">
    <property type="entry name" value="THIAMINE-PHOSPHATE PYROPHOSPHORYLASE"/>
    <property type="match status" value="1"/>
</dbReference>
<evidence type="ECO:0000256" key="3">
    <source>
        <dbReference type="ARBA" id="ARBA00022723"/>
    </source>
</evidence>
<keyword evidence="2 9" id="KW-0808">Transferase</keyword>
<name>A0ABT5Y876_9GAMM</name>
<evidence type="ECO:0000256" key="8">
    <source>
        <dbReference type="ARBA" id="ARBA00047883"/>
    </source>
</evidence>
<evidence type="ECO:0000256" key="7">
    <source>
        <dbReference type="ARBA" id="ARBA00047851"/>
    </source>
</evidence>
<dbReference type="HAMAP" id="MF_00097">
    <property type="entry name" value="TMP_synthase"/>
    <property type="match status" value="1"/>
</dbReference>
<accession>A0ABT5Y876</accession>
<evidence type="ECO:0000256" key="11">
    <source>
        <dbReference type="RuleBase" id="RU004253"/>
    </source>
</evidence>
<evidence type="ECO:0000256" key="9">
    <source>
        <dbReference type="HAMAP-Rule" id="MF_00097"/>
    </source>
</evidence>
<evidence type="ECO:0000256" key="1">
    <source>
        <dbReference type="ARBA" id="ARBA00005165"/>
    </source>
</evidence>
<comment type="catalytic activity">
    <reaction evidence="8 9 10">
        <text>2-[(2R,5Z)-2-carboxy-4-methylthiazol-5(2H)-ylidene]ethyl phosphate + 4-amino-2-methyl-5-(diphosphooxymethyl)pyrimidine + 2 H(+) = thiamine phosphate + CO2 + diphosphate</text>
        <dbReference type="Rhea" id="RHEA:47844"/>
        <dbReference type="ChEBI" id="CHEBI:15378"/>
        <dbReference type="ChEBI" id="CHEBI:16526"/>
        <dbReference type="ChEBI" id="CHEBI:33019"/>
        <dbReference type="ChEBI" id="CHEBI:37575"/>
        <dbReference type="ChEBI" id="CHEBI:57841"/>
        <dbReference type="ChEBI" id="CHEBI:62899"/>
        <dbReference type="EC" id="2.5.1.3"/>
    </reaction>
</comment>
<comment type="caution">
    <text evidence="13">The sequence shown here is derived from an EMBL/GenBank/DDBJ whole genome shotgun (WGS) entry which is preliminary data.</text>
</comment>
<dbReference type="EC" id="2.5.1.3" evidence="9"/>
<evidence type="ECO:0000256" key="2">
    <source>
        <dbReference type="ARBA" id="ARBA00022679"/>
    </source>
</evidence>
<evidence type="ECO:0000256" key="6">
    <source>
        <dbReference type="ARBA" id="ARBA00047334"/>
    </source>
</evidence>
<keyword evidence="5 9" id="KW-0784">Thiamine biosynthesis</keyword>
<reference evidence="13" key="1">
    <citation type="submission" date="2022-07" db="EMBL/GenBank/DDBJ databases">
        <title>Marinobacter iranensis a new bacterium isolate from a hipersaline lake in Iran.</title>
        <authorList>
            <person name="Mohammad A.M.A."/>
            <person name="Cristina S.-P."/>
            <person name="Antonio V."/>
        </authorList>
    </citation>
    <scope>NUCLEOTIDE SEQUENCE</scope>
    <source>
        <strain evidence="13">71-i</strain>
    </source>
</reference>
<dbReference type="InterPro" id="IPR022998">
    <property type="entry name" value="ThiamineP_synth_TenI"/>
</dbReference>
<feature type="binding site" evidence="9">
    <location>
        <begin position="53"/>
        <end position="57"/>
    </location>
    <ligand>
        <name>4-amino-2-methyl-5-(diphosphooxymethyl)pyrimidine</name>
        <dbReference type="ChEBI" id="CHEBI:57841"/>
    </ligand>
</feature>
<feature type="binding site" evidence="9">
    <location>
        <begin position="151"/>
        <end position="153"/>
    </location>
    <ligand>
        <name>2-[(2R,5Z)-2-carboxy-4-methylthiazol-5(2H)-ylidene]ethyl phosphate</name>
        <dbReference type="ChEBI" id="CHEBI:62899"/>
    </ligand>
</feature>
<comment type="pathway">
    <text evidence="1 9 11">Cofactor biosynthesis; thiamine diphosphate biosynthesis; thiamine phosphate from 4-amino-2-methyl-5-diphosphomethylpyrimidine and 4-methyl-5-(2-phosphoethyl)-thiazole: step 1/1.</text>
</comment>
<comment type="similarity">
    <text evidence="9 10">Belongs to the thiamine-phosphate synthase family.</text>
</comment>
<proteinExistence type="inferred from homology"/>
<feature type="binding site" evidence="9">
    <location>
        <position position="86"/>
    </location>
    <ligand>
        <name>Mg(2+)</name>
        <dbReference type="ChEBI" id="CHEBI:18420"/>
    </ligand>
</feature>
<comment type="caution">
    <text evidence="9">Lacks conserved residue(s) required for the propagation of feature annotation.</text>
</comment>
<dbReference type="GO" id="GO:0004789">
    <property type="term" value="F:thiamine-phosphate diphosphorylase activity"/>
    <property type="evidence" value="ECO:0007669"/>
    <property type="project" value="UniProtKB-EC"/>
</dbReference>
<dbReference type="PANTHER" id="PTHR20857:SF15">
    <property type="entry name" value="THIAMINE-PHOSPHATE SYNTHASE"/>
    <property type="match status" value="1"/>
</dbReference>
<comment type="catalytic activity">
    <reaction evidence="7 9 10">
        <text>2-(2-carboxy-4-methylthiazol-5-yl)ethyl phosphate + 4-amino-2-methyl-5-(diphosphooxymethyl)pyrimidine + 2 H(+) = thiamine phosphate + CO2 + diphosphate</text>
        <dbReference type="Rhea" id="RHEA:47848"/>
        <dbReference type="ChEBI" id="CHEBI:15378"/>
        <dbReference type="ChEBI" id="CHEBI:16526"/>
        <dbReference type="ChEBI" id="CHEBI:33019"/>
        <dbReference type="ChEBI" id="CHEBI:37575"/>
        <dbReference type="ChEBI" id="CHEBI:57841"/>
        <dbReference type="ChEBI" id="CHEBI:62890"/>
        <dbReference type="EC" id="2.5.1.3"/>
    </reaction>
</comment>
<gene>
    <name evidence="9 13" type="primary">thiE</name>
    <name evidence="13" type="ORF">NLU14_06450</name>
</gene>
<dbReference type="SUPFAM" id="SSF51391">
    <property type="entry name" value="Thiamin phosphate synthase"/>
    <property type="match status" value="1"/>
</dbReference>
<comment type="function">
    <text evidence="9">Condenses 4-methyl-5-(beta-hydroxyethyl)thiazole monophosphate (THZ-P) and 2-methyl-4-amino-5-hydroxymethyl pyrimidine pyrophosphate (HMP-PP) to form thiamine monophosphate (TMP).</text>
</comment>
<feature type="binding site" evidence="9">
    <location>
        <position position="154"/>
    </location>
    <ligand>
        <name>4-amino-2-methyl-5-(diphosphooxymethyl)pyrimidine</name>
        <dbReference type="ChEBI" id="CHEBI:57841"/>
    </ligand>
</feature>
<evidence type="ECO:0000256" key="10">
    <source>
        <dbReference type="RuleBase" id="RU003826"/>
    </source>
</evidence>
<feature type="domain" description="Thiamine phosphate synthase/TenI" evidence="12">
    <location>
        <begin position="23"/>
        <end position="202"/>
    </location>
</feature>
<dbReference type="InterPro" id="IPR034291">
    <property type="entry name" value="TMP_synthase"/>
</dbReference>
<comment type="catalytic activity">
    <reaction evidence="6 9 10">
        <text>4-methyl-5-(2-phosphooxyethyl)-thiazole + 4-amino-2-methyl-5-(diphosphooxymethyl)pyrimidine + H(+) = thiamine phosphate + diphosphate</text>
        <dbReference type="Rhea" id="RHEA:22328"/>
        <dbReference type="ChEBI" id="CHEBI:15378"/>
        <dbReference type="ChEBI" id="CHEBI:33019"/>
        <dbReference type="ChEBI" id="CHEBI:37575"/>
        <dbReference type="ChEBI" id="CHEBI:57841"/>
        <dbReference type="ChEBI" id="CHEBI:58296"/>
        <dbReference type="EC" id="2.5.1.3"/>
    </reaction>
</comment>
<dbReference type="CDD" id="cd00564">
    <property type="entry name" value="TMP_TenI"/>
    <property type="match status" value="1"/>
</dbReference>
<dbReference type="InterPro" id="IPR013785">
    <property type="entry name" value="Aldolase_TIM"/>
</dbReference>
<dbReference type="Proteomes" id="UP001143391">
    <property type="component" value="Unassembled WGS sequence"/>
</dbReference>
<dbReference type="RefSeq" id="WP_275705386.1">
    <property type="nucleotide sequence ID" value="NZ_JANCMW010000003.1"/>
</dbReference>
<protein>
    <recommendedName>
        <fullName evidence="9">Thiamine-phosphate synthase</fullName>
        <shortName evidence="9">TP synthase</shortName>
        <shortName evidence="9">TPS</shortName>
        <ecNumber evidence="9">2.5.1.3</ecNumber>
    </recommendedName>
    <alternativeName>
        <fullName evidence="9">Thiamine-phosphate pyrophosphorylase</fullName>
        <shortName evidence="9">TMP pyrophosphorylase</shortName>
        <shortName evidence="9">TMP-PPase</shortName>
    </alternativeName>
</protein>
<feature type="binding site" evidence="9">
    <location>
        <position position="85"/>
    </location>
    <ligand>
        <name>4-amino-2-methyl-5-(diphosphooxymethyl)pyrimidine</name>
        <dbReference type="ChEBI" id="CHEBI:57841"/>
    </ligand>
</feature>
<keyword evidence="14" id="KW-1185">Reference proteome</keyword>
<organism evidence="13 14">
    <name type="scientific">Marinobacter iranensis</name>
    <dbReference type="NCBI Taxonomy" id="2962607"/>
    <lineage>
        <taxon>Bacteria</taxon>
        <taxon>Pseudomonadati</taxon>
        <taxon>Pseudomonadota</taxon>
        <taxon>Gammaproteobacteria</taxon>
        <taxon>Pseudomonadales</taxon>
        <taxon>Marinobacteraceae</taxon>
        <taxon>Marinobacter</taxon>
    </lineage>
</organism>
<feature type="binding site" evidence="9">
    <location>
        <position position="180"/>
    </location>
    <ligand>
        <name>2-[(2R,5Z)-2-carboxy-4-methylthiazol-5(2H)-ylidene]ethyl phosphate</name>
        <dbReference type="ChEBI" id="CHEBI:62899"/>
    </ligand>
</feature>
<dbReference type="NCBIfam" id="TIGR00693">
    <property type="entry name" value="thiE"/>
    <property type="match status" value="1"/>
</dbReference>
<keyword evidence="3 9" id="KW-0479">Metal-binding</keyword>
<dbReference type="Pfam" id="PF02581">
    <property type="entry name" value="TMP-TENI"/>
    <property type="match status" value="1"/>
</dbReference>
<dbReference type="InterPro" id="IPR036206">
    <property type="entry name" value="ThiamineP_synth_sf"/>
</dbReference>
<comment type="cofactor">
    <cofactor evidence="9">
        <name>Mg(2+)</name>
        <dbReference type="ChEBI" id="CHEBI:18420"/>
    </cofactor>
    <text evidence="9">Binds 1 Mg(2+) ion per subunit.</text>
</comment>
<dbReference type="Gene3D" id="3.20.20.70">
    <property type="entry name" value="Aldolase class I"/>
    <property type="match status" value="1"/>
</dbReference>
<feature type="binding site" evidence="9">
    <location>
        <position position="124"/>
    </location>
    <ligand>
        <name>4-amino-2-methyl-5-(diphosphooxymethyl)pyrimidine</name>
        <dbReference type="ChEBI" id="CHEBI:57841"/>
    </ligand>
</feature>
<dbReference type="EMBL" id="JANCMW010000003">
    <property type="protein sequence ID" value="MDF0749867.1"/>
    <property type="molecule type" value="Genomic_DNA"/>
</dbReference>
<evidence type="ECO:0000313" key="14">
    <source>
        <dbReference type="Proteomes" id="UP001143391"/>
    </source>
</evidence>
<evidence type="ECO:0000256" key="4">
    <source>
        <dbReference type="ARBA" id="ARBA00022842"/>
    </source>
</evidence>